<evidence type="ECO:0000313" key="3">
    <source>
        <dbReference type="Proteomes" id="UP001169066"/>
    </source>
</evidence>
<dbReference type="RefSeq" id="WP_155993745.1">
    <property type="nucleotide sequence ID" value="NZ_JAQIBC010000002.1"/>
</dbReference>
<dbReference type="Proteomes" id="UP001169066">
    <property type="component" value="Unassembled WGS sequence"/>
</dbReference>
<accession>A0ABT7QQF7</accession>
<dbReference type="EMBL" id="JAQIBC010000002">
    <property type="protein sequence ID" value="MDM5263319.1"/>
    <property type="molecule type" value="Genomic_DNA"/>
</dbReference>
<evidence type="ECO:0000313" key="2">
    <source>
        <dbReference type="EMBL" id="MDM5263319.1"/>
    </source>
</evidence>
<gene>
    <name evidence="2" type="ORF">PF327_03840</name>
</gene>
<keyword evidence="1" id="KW-0472">Membrane</keyword>
<reference evidence="2" key="1">
    <citation type="submission" date="2023-01" db="EMBL/GenBank/DDBJ databases">
        <title>Sulfurovum sp. XTW-4 genome assembly.</title>
        <authorList>
            <person name="Wang J."/>
        </authorList>
    </citation>
    <scope>NUCLEOTIDE SEQUENCE</scope>
    <source>
        <strain evidence="2">XTW-4</strain>
    </source>
</reference>
<keyword evidence="1" id="KW-1133">Transmembrane helix</keyword>
<sequence length="46" mass="5041">MDIFSIVVGVIIGVVVGIFLDVDMFSKKAADEEVKFDDHSPENEGK</sequence>
<comment type="caution">
    <text evidence="2">The sequence shown here is derived from an EMBL/GenBank/DDBJ whole genome shotgun (WGS) entry which is preliminary data.</text>
</comment>
<keyword evidence="1" id="KW-0812">Transmembrane</keyword>
<protein>
    <submittedName>
        <fullName evidence="2">Uncharacterized protein</fullName>
    </submittedName>
</protein>
<feature type="transmembrane region" description="Helical" evidence="1">
    <location>
        <begin position="6"/>
        <end position="25"/>
    </location>
</feature>
<keyword evidence="3" id="KW-1185">Reference proteome</keyword>
<evidence type="ECO:0000256" key="1">
    <source>
        <dbReference type="SAM" id="Phobius"/>
    </source>
</evidence>
<name>A0ABT7QQF7_9BACT</name>
<organism evidence="2 3">
    <name type="scientific">Sulfurovum xiamenensis</name>
    <dbReference type="NCBI Taxonomy" id="3019066"/>
    <lineage>
        <taxon>Bacteria</taxon>
        <taxon>Pseudomonadati</taxon>
        <taxon>Campylobacterota</taxon>
        <taxon>Epsilonproteobacteria</taxon>
        <taxon>Campylobacterales</taxon>
        <taxon>Sulfurovaceae</taxon>
        <taxon>Sulfurovum</taxon>
    </lineage>
</organism>
<proteinExistence type="predicted"/>